<accession>A0ABN9QYZ1</accession>
<keyword evidence="1" id="KW-0472">Membrane</keyword>
<evidence type="ECO:0000313" key="3">
    <source>
        <dbReference type="Proteomes" id="UP001189429"/>
    </source>
</evidence>
<keyword evidence="3" id="KW-1185">Reference proteome</keyword>
<evidence type="ECO:0000256" key="1">
    <source>
        <dbReference type="SAM" id="Phobius"/>
    </source>
</evidence>
<evidence type="ECO:0000313" key="2">
    <source>
        <dbReference type="EMBL" id="CAK0811255.1"/>
    </source>
</evidence>
<name>A0ABN9QYZ1_9DINO</name>
<keyword evidence="1" id="KW-1133">Transmembrane helix</keyword>
<feature type="transmembrane region" description="Helical" evidence="1">
    <location>
        <begin position="45"/>
        <end position="63"/>
    </location>
</feature>
<dbReference type="Proteomes" id="UP001189429">
    <property type="component" value="Unassembled WGS sequence"/>
</dbReference>
<protein>
    <submittedName>
        <fullName evidence="2">Uncharacterized protein</fullName>
    </submittedName>
</protein>
<gene>
    <name evidence="2" type="ORF">PCOR1329_LOCUS15933</name>
</gene>
<keyword evidence="1" id="KW-0812">Transmembrane</keyword>
<comment type="caution">
    <text evidence="2">The sequence shown here is derived from an EMBL/GenBank/DDBJ whole genome shotgun (WGS) entry which is preliminary data.</text>
</comment>
<proteinExistence type="predicted"/>
<sequence>MPRHVLDVASAQERPLHGSHEREALVGAREGVDADDPAAARPRRLALGGCALLAVVAVCGAVAPSGLATVASAAGALGSSTSHLFSPGAVTAAAHAAGDYQTPGRASFALRSAIREAGPGDWRTQAHRTQGAARLAVTYGAGISTTLGVNSSRSDVLLDTGEDDVGQVPVAVSGPLVTDEVEGYLPASGEGALEDSPASKDSDGCGALREFYLYRAQSDAEYPEENVNAADLPGVMWYLHNEAGASAPGQRERGAVLQRMVCTETLEHLLNHEARHILKLSQQRQVRELFQQETPANACAEISCGCDSGALAQTRGPVGGP</sequence>
<dbReference type="EMBL" id="CAUYUJ010004858">
    <property type="protein sequence ID" value="CAK0811255.1"/>
    <property type="molecule type" value="Genomic_DNA"/>
</dbReference>
<organism evidence="2 3">
    <name type="scientific">Prorocentrum cordatum</name>
    <dbReference type="NCBI Taxonomy" id="2364126"/>
    <lineage>
        <taxon>Eukaryota</taxon>
        <taxon>Sar</taxon>
        <taxon>Alveolata</taxon>
        <taxon>Dinophyceae</taxon>
        <taxon>Prorocentrales</taxon>
        <taxon>Prorocentraceae</taxon>
        <taxon>Prorocentrum</taxon>
    </lineage>
</organism>
<reference evidence="2" key="1">
    <citation type="submission" date="2023-10" db="EMBL/GenBank/DDBJ databases">
        <authorList>
            <person name="Chen Y."/>
            <person name="Shah S."/>
            <person name="Dougan E. K."/>
            <person name="Thang M."/>
            <person name="Chan C."/>
        </authorList>
    </citation>
    <scope>NUCLEOTIDE SEQUENCE [LARGE SCALE GENOMIC DNA]</scope>
</reference>